<dbReference type="GO" id="GO:0055085">
    <property type="term" value="P:transmembrane transport"/>
    <property type="evidence" value="ECO:0007669"/>
    <property type="project" value="TreeGrafter"/>
</dbReference>
<dbReference type="AlphaFoldDB" id="A0A0D7UZN3"/>
<dbReference type="Proteomes" id="UP000503197">
    <property type="component" value="Chromosome"/>
</dbReference>
<evidence type="ECO:0000256" key="1">
    <source>
        <dbReference type="SAM" id="SignalP"/>
    </source>
</evidence>
<accession>A0A0D7UZN3</accession>
<dbReference type="InterPro" id="IPR005618">
    <property type="entry name" value="OMPW"/>
</dbReference>
<dbReference type="RefSeq" id="WP_044629755.1">
    <property type="nucleotide sequence ID" value="NZ_AP022821.1"/>
</dbReference>
<protein>
    <submittedName>
        <fullName evidence="2">Membrane protein</fullName>
    </submittedName>
</protein>
<evidence type="ECO:0000313" key="3">
    <source>
        <dbReference type="Proteomes" id="UP000503197"/>
    </source>
</evidence>
<dbReference type="Gene3D" id="2.40.160.20">
    <property type="match status" value="1"/>
</dbReference>
<dbReference type="GO" id="GO:0019867">
    <property type="term" value="C:outer membrane"/>
    <property type="evidence" value="ECO:0007669"/>
    <property type="project" value="InterPro"/>
</dbReference>
<dbReference type="Pfam" id="PF03922">
    <property type="entry name" value="OmpW"/>
    <property type="match status" value="1"/>
</dbReference>
<name>A0A0D7UZN3_9GAMM</name>
<dbReference type="SUPFAM" id="SSF56925">
    <property type="entry name" value="OMPA-like"/>
    <property type="match status" value="1"/>
</dbReference>
<evidence type="ECO:0000313" key="2">
    <source>
        <dbReference type="EMBL" id="BCA91478.1"/>
    </source>
</evidence>
<proteinExistence type="predicted"/>
<feature type="chain" id="PRO_5041037928" evidence="1">
    <location>
        <begin position="28"/>
        <end position="208"/>
    </location>
</feature>
<organism evidence="2 3">
    <name type="scientific">Vreelandella aquamarina</name>
    <dbReference type="NCBI Taxonomy" id="77097"/>
    <lineage>
        <taxon>Bacteria</taxon>
        <taxon>Pseudomonadati</taxon>
        <taxon>Pseudomonadota</taxon>
        <taxon>Gammaproteobacteria</taxon>
        <taxon>Oceanospirillales</taxon>
        <taxon>Halomonadaceae</taxon>
        <taxon>Vreelandella</taxon>
    </lineage>
</organism>
<reference evidence="2 3" key="1">
    <citation type="submission" date="2020-02" db="EMBL/GenBank/DDBJ databases">
        <title>Complete Genome Sequence of Halomonas meridiana strain BAA-801, Isolated from Deep Sea Thermal Vent.</title>
        <authorList>
            <person name="Takahashi Y."/>
            <person name="Takahashi H."/>
            <person name="Galipon J."/>
            <person name="Arakawa K."/>
        </authorList>
    </citation>
    <scope>NUCLEOTIDE SEQUENCE [LARGE SCALE GENOMIC DNA]</scope>
    <source>
        <strain evidence="2 3">Slthf1</strain>
    </source>
</reference>
<gene>
    <name evidence="2" type="primary">ompW</name>
    <name evidence="2" type="ORF">HMSLTHF_12530</name>
</gene>
<dbReference type="InterPro" id="IPR011250">
    <property type="entry name" value="OMP/PagP_B-barrel"/>
</dbReference>
<feature type="signal peptide" evidence="1">
    <location>
        <begin position="1"/>
        <end position="27"/>
    </location>
</feature>
<keyword evidence="1" id="KW-0732">Signal</keyword>
<dbReference type="EMBL" id="AP022821">
    <property type="protein sequence ID" value="BCA91478.1"/>
    <property type="molecule type" value="Genomic_DNA"/>
</dbReference>
<dbReference type="PANTHER" id="PTHR36920:SF1">
    <property type="entry name" value="OUTER MEMBRANE PROTEIN W"/>
    <property type="match status" value="1"/>
</dbReference>
<dbReference type="PANTHER" id="PTHR36920">
    <property type="match status" value="1"/>
</dbReference>
<dbReference type="OrthoDB" id="9807574at2"/>
<sequence>MRHLSLPTLLATGLAAATLAVSSQAVAYGAGDFFTRVGVANIAPKSDNGSLAGGAFAVDAQDKTDFAFTLGYRFHDKMGVELLAALPFEHDIELNGDNLASTKHLPPTLTLQYYPLGGSDSQVQPYVGAGINYTRFSDESLAIGELELDDSWGAAAQVGVDLLIDDHWALNAAAWYLDIDTDASINGAGAGTVEIDPMVVMAGLSYRF</sequence>